<dbReference type="EMBL" id="KN817642">
    <property type="protein sequence ID" value="KJA15509.1"/>
    <property type="molecule type" value="Genomic_DNA"/>
</dbReference>
<dbReference type="OrthoDB" id="3263473at2759"/>
<dbReference type="STRING" id="945553.A0A0D2N8R9"/>
<dbReference type="AlphaFoldDB" id="A0A0D2N8R9"/>
<sequence>VRRIHWLRARASAERWHEELLLVRHEMRWTVAYYEHKRSTWLAELDKWPDMAAGPAAYCCKKAAMWSGLAAFATKLFKRNGADNIV</sequence>
<organism evidence="1 2">
    <name type="scientific">Hypholoma sublateritium (strain FD-334 SS-4)</name>
    <dbReference type="NCBI Taxonomy" id="945553"/>
    <lineage>
        <taxon>Eukaryota</taxon>
        <taxon>Fungi</taxon>
        <taxon>Dikarya</taxon>
        <taxon>Basidiomycota</taxon>
        <taxon>Agaricomycotina</taxon>
        <taxon>Agaricomycetes</taxon>
        <taxon>Agaricomycetidae</taxon>
        <taxon>Agaricales</taxon>
        <taxon>Agaricineae</taxon>
        <taxon>Strophariaceae</taxon>
        <taxon>Hypholoma</taxon>
    </lineage>
</organism>
<keyword evidence="2" id="KW-1185">Reference proteome</keyword>
<dbReference type="Proteomes" id="UP000054270">
    <property type="component" value="Unassembled WGS sequence"/>
</dbReference>
<name>A0A0D2N8R9_HYPSF</name>
<gene>
    <name evidence="1" type="ORF">HYPSUDRAFT_149005</name>
</gene>
<feature type="non-terminal residue" evidence="1">
    <location>
        <position position="1"/>
    </location>
</feature>
<protein>
    <submittedName>
        <fullName evidence="1">Uncharacterized protein</fullName>
    </submittedName>
</protein>
<dbReference type="OMA" id="INARVMC"/>
<reference evidence="2" key="1">
    <citation type="submission" date="2014-04" db="EMBL/GenBank/DDBJ databases">
        <title>Evolutionary Origins and Diversification of the Mycorrhizal Mutualists.</title>
        <authorList>
            <consortium name="DOE Joint Genome Institute"/>
            <consortium name="Mycorrhizal Genomics Consortium"/>
            <person name="Kohler A."/>
            <person name="Kuo A."/>
            <person name="Nagy L.G."/>
            <person name="Floudas D."/>
            <person name="Copeland A."/>
            <person name="Barry K.W."/>
            <person name="Cichocki N."/>
            <person name="Veneault-Fourrey C."/>
            <person name="LaButti K."/>
            <person name="Lindquist E.A."/>
            <person name="Lipzen A."/>
            <person name="Lundell T."/>
            <person name="Morin E."/>
            <person name="Murat C."/>
            <person name="Riley R."/>
            <person name="Ohm R."/>
            <person name="Sun H."/>
            <person name="Tunlid A."/>
            <person name="Henrissat B."/>
            <person name="Grigoriev I.V."/>
            <person name="Hibbett D.S."/>
            <person name="Martin F."/>
        </authorList>
    </citation>
    <scope>NUCLEOTIDE SEQUENCE [LARGE SCALE GENOMIC DNA]</scope>
    <source>
        <strain evidence="2">FD-334 SS-4</strain>
    </source>
</reference>
<accession>A0A0D2N8R9</accession>
<proteinExistence type="predicted"/>
<evidence type="ECO:0000313" key="1">
    <source>
        <dbReference type="EMBL" id="KJA15509.1"/>
    </source>
</evidence>
<evidence type="ECO:0000313" key="2">
    <source>
        <dbReference type="Proteomes" id="UP000054270"/>
    </source>
</evidence>